<evidence type="ECO:0000313" key="1">
    <source>
        <dbReference type="EMBL" id="WNN93695.1"/>
    </source>
</evidence>
<name>A0AA96HD97_9CAUD</name>
<keyword evidence="2" id="KW-1185">Reference proteome</keyword>
<accession>A0AA96HD97</accession>
<proteinExistence type="predicted"/>
<gene>
    <name evidence="1" type="primary">45</name>
    <name evidence="1" type="ORF">SEA_CALLINALLBARBZ_45</name>
</gene>
<sequence>MANTYEKLIAAGAPAITEPRLYRIHEDYRNGELIVELRERLPYRGTKLLQTRRVDPREAADVLSKVVAALTEAVEAQALTEAKAALVGEFSPA</sequence>
<evidence type="ECO:0000313" key="2">
    <source>
        <dbReference type="Proteomes" id="UP001303520"/>
    </source>
</evidence>
<reference evidence="2" key="1">
    <citation type="submission" date="2024-05" db="EMBL/GenBank/DDBJ databases">
        <authorList>
            <person name="Garin V.P."/>
            <person name="Arshad I."/>
            <person name="Mak A."/>
            <person name="Orr M.A."/>
            <person name="Cho C."/>
            <person name="Kyla G.P."/>
            <person name="Liu J."/>
            <person name="Peri J.N."/>
            <person name="Esherick S.A."/>
            <person name="Shera S."/>
            <person name="Suani E."/>
            <person name="Faulkner C."/>
            <person name="Bonthala P."/>
            <person name="Wong M.A."/>
            <person name="Yao J."/>
            <person name="Santaolaya C."/>
            <person name="Santos E.A."/>
            <person name="Qin K."/>
            <person name="Yang E."/>
            <person name="Shao S.B."/>
            <person name="Moore J.P."/>
            <person name="Mathkour Y.H."/>
            <person name="Gallagher H.R."/>
            <person name="White L.T."/>
            <person name="Givan S.V."/>
            <person name="Chan R.W."/>
            <person name="Infante A."/>
            <person name="Anand S."/>
            <person name="Almeida T.I."/>
            <person name="De G.A."/>
            <person name="Trinh U.L."/>
            <person name="Bhatt K."/>
            <person name="Sanoyca A.J."/>
            <person name="Chong T."/>
            <person name="Liu R."/>
            <person name="Liang E."/>
            <person name="Castellanos S."/>
            <person name="Chang A.P."/>
            <person name="Stephenson J.C."/>
            <person name="Zorawik M."/>
            <person name="Garza D.R."/>
            <person name="Reddi K."/>
            <person name="Bouklas T."/>
            <person name="Freise A.C."/>
            <person name="Klyczek K."/>
            <person name="Ko C."/>
            <person name="Russell D.A."/>
            <person name="Jacobs-Sera D."/>
            <person name="Hatfull G.F."/>
        </authorList>
    </citation>
    <scope>NUCLEOTIDE SEQUENCE [LARGE SCALE GENOMIC DNA]</scope>
</reference>
<protein>
    <submittedName>
        <fullName evidence="1">Uncharacterized protein</fullName>
    </submittedName>
</protein>
<dbReference type="Proteomes" id="UP001303520">
    <property type="component" value="Segment"/>
</dbReference>
<organism evidence="1 2">
    <name type="scientific">Arthrobacter phage CallinAllBarbz</name>
    <dbReference type="NCBI Taxonomy" id="3077790"/>
    <lineage>
        <taxon>Viruses</taxon>
        <taxon>Duplodnaviria</taxon>
        <taxon>Heunggongvirae</taxon>
        <taxon>Uroviricota</taxon>
        <taxon>Caudoviricetes</taxon>
        <taxon>Casidaviridae</taxon>
        <taxon>Baileybluvirus</taxon>
        <taxon>Baileybluvirus callinallbarbz</taxon>
    </lineage>
</organism>
<dbReference type="EMBL" id="OR553891">
    <property type="protein sequence ID" value="WNN93695.1"/>
    <property type="molecule type" value="Genomic_DNA"/>
</dbReference>